<name>A0ABT9B6I0_9BACT</name>
<gene>
    <name evidence="1" type="ORF">Q5H93_04010</name>
</gene>
<comment type="caution">
    <text evidence="1">The sequence shown here is derived from an EMBL/GenBank/DDBJ whole genome shotgun (WGS) entry which is preliminary data.</text>
</comment>
<evidence type="ECO:0000313" key="2">
    <source>
        <dbReference type="Proteomes" id="UP001176429"/>
    </source>
</evidence>
<proteinExistence type="predicted"/>
<accession>A0ABT9B6I0</accession>
<sequence>MNILSRLGKLAGGGLLLAAGLLGCNKDQEFVPPFESGVEYYPLVINTQRTYAVVDTAWTAGRATVKSFQLREALVDTFRNASGEKSFRVVRSRRALPTDAWVNDSVYTLTFTNETVTLLRDNRRTVELIFPVRDNQGWNQFIYDGSSPDTSIDVNRRYHRVGQPLTLAPRGLPTKSYPKTLITRNEGSNSDLFAEDLYYLKQYQQVYAREIGPVMRRRRSYYFGTDDPTYTPSPDYIFRGNSRYELLIDYGPL</sequence>
<evidence type="ECO:0008006" key="3">
    <source>
        <dbReference type="Google" id="ProtNLM"/>
    </source>
</evidence>
<dbReference type="PROSITE" id="PS51257">
    <property type="entry name" value="PROKAR_LIPOPROTEIN"/>
    <property type="match status" value="1"/>
</dbReference>
<dbReference type="RefSeq" id="WP_305005199.1">
    <property type="nucleotide sequence ID" value="NZ_JAUQSY010000002.1"/>
</dbReference>
<organism evidence="1 2">
    <name type="scientific">Hymenobacter aranciens</name>
    <dbReference type="NCBI Taxonomy" id="3063996"/>
    <lineage>
        <taxon>Bacteria</taxon>
        <taxon>Pseudomonadati</taxon>
        <taxon>Bacteroidota</taxon>
        <taxon>Cytophagia</taxon>
        <taxon>Cytophagales</taxon>
        <taxon>Hymenobacteraceae</taxon>
        <taxon>Hymenobacter</taxon>
    </lineage>
</organism>
<keyword evidence="2" id="KW-1185">Reference proteome</keyword>
<dbReference type="EMBL" id="JAUQSY010000002">
    <property type="protein sequence ID" value="MDO7873886.1"/>
    <property type="molecule type" value="Genomic_DNA"/>
</dbReference>
<protein>
    <recommendedName>
        <fullName evidence="3">DUF4249 domain-containing protein</fullName>
    </recommendedName>
</protein>
<dbReference type="Proteomes" id="UP001176429">
    <property type="component" value="Unassembled WGS sequence"/>
</dbReference>
<evidence type="ECO:0000313" key="1">
    <source>
        <dbReference type="EMBL" id="MDO7873886.1"/>
    </source>
</evidence>
<reference evidence="1" key="1">
    <citation type="submission" date="2023-07" db="EMBL/GenBank/DDBJ databases">
        <authorList>
            <person name="Kim M.K."/>
        </authorList>
    </citation>
    <scope>NUCLEOTIDE SEQUENCE</scope>
    <source>
        <strain evidence="1">ASUV-10-1</strain>
    </source>
</reference>